<dbReference type="InterPro" id="IPR011262">
    <property type="entry name" value="DNA-dir_RNA_pol_insert"/>
</dbReference>
<dbReference type="NCBIfam" id="NF003519">
    <property type="entry name" value="PRK05182.2-5"/>
    <property type="match status" value="1"/>
</dbReference>
<dbReference type="Gene3D" id="1.10.150.20">
    <property type="entry name" value="5' to 3' exonuclease, C-terminal subdomain"/>
    <property type="match status" value="1"/>
</dbReference>
<dbReference type="HAMAP" id="MF_00059">
    <property type="entry name" value="RNApol_bact_RpoA"/>
    <property type="match status" value="1"/>
</dbReference>
<dbReference type="InterPro" id="IPR036643">
    <property type="entry name" value="RNApol_insert_sf"/>
</dbReference>
<comment type="function">
    <text evidence="11">DNA-dependent RNA polymerase catalyzes the transcription of DNA into RNA using the four ribonucleoside triphosphates as substrates.</text>
</comment>
<dbReference type="GO" id="GO:0000428">
    <property type="term" value="C:DNA-directed RNA polymerase complex"/>
    <property type="evidence" value="ECO:0007669"/>
    <property type="project" value="UniProtKB-KW"/>
</dbReference>
<dbReference type="SMART" id="SM00662">
    <property type="entry name" value="RPOLD"/>
    <property type="match status" value="1"/>
</dbReference>
<reference evidence="13 14" key="1">
    <citation type="journal article" date="2016" name="Nat. Commun.">
        <title>Thousands of microbial genomes shed light on interconnected biogeochemical processes in an aquifer system.</title>
        <authorList>
            <person name="Anantharaman K."/>
            <person name="Brown C.T."/>
            <person name="Hug L.A."/>
            <person name="Sharon I."/>
            <person name="Castelle C.J."/>
            <person name="Probst A.J."/>
            <person name="Thomas B.C."/>
            <person name="Singh A."/>
            <person name="Wilkins M.J."/>
            <person name="Karaoz U."/>
            <person name="Brodie E.L."/>
            <person name="Williams K.H."/>
            <person name="Hubbard S.S."/>
            <person name="Banfield J.F."/>
        </authorList>
    </citation>
    <scope>NUCLEOTIDE SEQUENCE [LARGE SCALE GENOMIC DNA]</scope>
</reference>
<evidence type="ECO:0000256" key="10">
    <source>
        <dbReference type="ARBA" id="ARBA00048552"/>
    </source>
</evidence>
<dbReference type="AlphaFoldDB" id="A0A1F6DI13"/>
<dbReference type="InterPro" id="IPR036603">
    <property type="entry name" value="RBP11-like"/>
</dbReference>
<dbReference type="GO" id="GO:0006351">
    <property type="term" value="P:DNA-templated transcription"/>
    <property type="evidence" value="ECO:0007669"/>
    <property type="project" value="UniProtKB-UniRule"/>
</dbReference>
<dbReference type="Pfam" id="PF03118">
    <property type="entry name" value="RNA_pol_A_CTD"/>
    <property type="match status" value="1"/>
</dbReference>
<dbReference type="SUPFAM" id="SSF56553">
    <property type="entry name" value="Insert subdomain of RNA polymerase alpha subunit"/>
    <property type="match status" value="1"/>
</dbReference>
<evidence type="ECO:0000256" key="8">
    <source>
        <dbReference type="ARBA" id="ARBA00032524"/>
    </source>
</evidence>
<comment type="similarity">
    <text evidence="1 11">Belongs to the RNA polymerase alpha chain family.</text>
</comment>
<dbReference type="FunFam" id="2.170.120.12:FF:000001">
    <property type="entry name" value="DNA-directed RNA polymerase subunit alpha"/>
    <property type="match status" value="1"/>
</dbReference>
<dbReference type="EC" id="2.7.7.6" evidence="2 11"/>
<evidence type="ECO:0000313" key="13">
    <source>
        <dbReference type="EMBL" id="OGG61053.1"/>
    </source>
</evidence>
<comment type="caution">
    <text evidence="13">The sequence shown here is derived from an EMBL/GenBank/DDBJ whole genome shotgun (WGS) entry which is preliminary data.</text>
</comment>
<feature type="region of interest" description="Alpha N-terminal domain (alpha-NTD)" evidence="11">
    <location>
        <begin position="1"/>
        <end position="232"/>
    </location>
</feature>
<evidence type="ECO:0000313" key="14">
    <source>
        <dbReference type="Proteomes" id="UP000176511"/>
    </source>
</evidence>
<dbReference type="SUPFAM" id="SSF47789">
    <property type="entry name" value="C-terminal domain of RNA polymerase alpha subunit"/>
    <property type="match status" value="1"/>
</dbReference>
<dbReference type="Gene3D" id="2.170.120.12">
    <property type="entry name" value="DNA-directed RNA polymerase, insert domain"/>
    <property type="match status" value="1"/>
</dbReference>
<name>A0A1F6DI13_9BACT</name>
<evidence type="ECO:0000256" key="11">
    <source>
        <dbReference type="HAMAP-Rule" id="MF_00059"/>
    </source>
</evidence>
<comment type="subunit">
    <text evidence="11">Homodimer. The RNAP catalytic core consists of 2 alpha, 1 beta, 1 beta' and 1 omega subunit. When a sigma factor is associated with the core the holoenzyme is formed, which can initiate transcription.</text>
</comment>
<evidence type="ECO:0000256" key="1">
    <source>
        <dbReference type="ARBA" id="ARBA00007123"/>
    </source>
</evidence>
<evidence type="ECO:0000256" key="6">
    <source>
        <dbReference type="ARBA" id="ARBA00022695"/>
    </source>
</evidence>
<dbReference type="CDD" id="cd06928">
    <property type="entry name" value="RNAP_alpha_NTD"/>
    <property type="match status" value="1"/>
</dbReference>
<evidence type="ECO:0000256" key="5">
    <source>
        <dbReference type="ARBA" id="ARBA00022679"/>
    </source>
</evidence>
<dbReference type="Pfam" id="PF01000">
    <property type="entry name" value="RNA_pol_A_bac"/>
    <property type="match status" value="1"/>
</dbReference>
<dbReference type="GO" id="GO:0005737">
    <property type="term" value="C:cytoplasm"/>
    <property type="evidence" value="ECO:0007669"/>
    <property type="project" value="UniProtKB-ARBA"/>
</dbReference>
<sequence length="318" mass="34853">MLDTNVALPSQPRAILEEGNAGTYEIDGLYPGYGHTLGNSLRRIILSSLPGAAITHVKVQGAEHEFSVLDGVREDVLTILLNVKRIRFKMHDTTEPVTVTLSVKGPGVVSAEHIDCPATIEVLNPDQYIAEITGKTELTIEMTVSHGLGYVARDVHEKERMTVGMIALDAVFTPIRRVNYDVEQMRVGDRTDYNRLRISLETDGTMTPREALEASIATMIHQLKAIIGFQDEVEEAPEAAEEEAVVAEEPDADTLKTRIETLDLTARTMRSLEAASIRTVGGLVRKTREDILALEGIGDKGLDEIEDVLNSLNVSLKA</sequence>
<dbReference type="GO" id="GO:0003899">
    <property type="term" value="F:DNA-directed RNA polymerase activity"/>
    <property type="evidence" value="ECO:0007669"/>
    <property type="project" value="UniProtKB-UniRule"/>
</dbReference>
<dbReference type="InterPro" id="IPR011773">
    <property type="entry name" value="DNA-dir_RpoA"/>
</dbReference>
<dbReference type="STRING" id="1798491.A3C87_02005"/>
<feature type="region of interest" description="Alpha C-terminal domain (alpha-CTD)" evidence="11">
    <location>
        <begin position="251"/>
        <end position="318"/>
    </location>
</feature>
<keyword evidence="4 11" id="KW-0240">DNA-directed RNA polymerase</keyword>
<dbReference type="InterPro" id="IPR011263">
    <property type="entry name" value="DNA-dir_RNA_pol_RpoA/D/Rpb3"/>
</dbReference>
<dbReference type="InterPro" id="IPR011260">
    <property type="entry name" value="RNAP_asu_C"/>
</dbReference>
<dbReference type="NCBIfam" id="TIGR02027">
    <property type="entry name" value="rpoA"/>
    <property type="match status" value="1"/>
</dbReference>
<proteinExistence type="inferred from homology"/>
<evidence type="ECO:0000256" key="4">
    <source>
        <dbReference type="ARBA" id="ARBA00022478"/>
    </source>
</evidence>
<keyword evidence="7 11" id="KW-0804">Transcription</keyword>
<dbReference type="Proteomes" id="UP000176511">
    <property type="component" value="Unassembled WGS sequence"/>
</dbReference>
<evidence type="ECO:0000256" key="7">
    <source>
        <dbReference type="ARBA" id="ARBA00023163"/>
    </source>
</evidence>
<dbReference type="SUPFAM" id="SSF55257">
    <property type="entry name" value="RBP11-like subunits of RNA polymerase"/>
    <property type="match status" value="1"/>
</dbReference>
<protein>
    <recommendedName>
        <fullName evidence="3 11">DNA-directed RNA polymerase subunit alpha</fullName>
        <shortName evidence="11">RNAP subunit alpha</shortName>
        <ecNumber evidence="2 11">2.7.7.6</ecNumber>
    </recommendedName>
    <alternativeName>
        <fullName evidence="9 11">RNA polymerase subunit alpha</fullName>
    </alternativeName>
    <alternativeName>
        <fullName evidence="8 11">Transcriptase subunit alpha</fullName>
    </alternativeName>
</protein>
<keyword evidence="5 11" id="KW-0808">Transferase</keyword>
<dbReference type="EMBL" id="MFLE01000026">
    <property type="protein sequence ID" value="OGG61053.1"/>
    <property type="molecule type" value="Genomic_DNA"/>
</dbReference>
<dbReference type="Pfam" id="PF01193">
    <property type="entry name" value="RNA_pol_L"/>
    <property type="match status" value="1"/>
</dbReference>
<comment type="domain">
    <text evidence="11">The N-terminal domain is essential for RNAP assembly and basal transcription, whereas the C-terminal domain is involved in interaction with transcriptional regulators and with upstream promoter elements.</text>
</comment>
<evidence type="ECO:0000259" key="12">
    <source>
        <dbReference type="SMART" id="SM00662"/>
    </source>
</evidence>
<evidence type="ECO:0000256" key="9">
    <source>
        <dbReference type="ARBA" id="ARBA00033070"/>
    </source>
</evidence>
<evidence type="ECO:0000256" key="3">
    <source>
        <dbReference type="ARBA" id="ARBA00015972"/>
    </source>
</evidence>
<gene>
    <name evidence="11" type="primary">rpoA</name>
    <name evidence="13" type="ORF">A3C87_02005</name>
</gene>
<feature type="domain" description="DNA-directed RNA polymerase RpoA/D/Rpb3-type" evidence="12">
    <location>
        <begin position="21"/>
        <end position="229"/>
    </location>
</feature>
<dbReference type="GO" id="GO:0046983">
    <property type="term" value="F:protein dimerization activity"/>
    <property type="evidence" value="ECO:0007669"/>
    <property type="project" value="InterPro"/>
</dbReference>
<dbReference type="GO" id="GO:0003677">
    <property type="term" value="F:DNA binding"/>
    <property type="evidence" value="ECO:0007669"/>
    <property type="project" value="UniProtKB-UniRule"/>
</dbReference>
<organism evidence="13 14">
    <name type="scientific">Candidatus Kaiserbacteria bacterium RIFCSPHIGHO2_02_FULL_49_34</name>
    <dbReference type="NCBI Taxonomy" id="1798491"/>
    <lineage>
        <taxon>Bacteria</taxon>
        <taxon>Candidatus Kaiseribacteriota</taxon>
    </lineage>
</organism>
<evidence type="ECO:0000256" key="2">
    <source>
        <dbReference type="ARBA" id="ARBA00012418"/>
    </source>
</evidence>
<keyword evidence="6 11" id="KW-0548">Nucleotidyltransferase</keyword>
<dbReference type="Gene3D" id="3.30.1360.10">
    <property type="entry name" value="RNA polymerase, RBP11-like subunit"/>
    <property type="match status" value="1"/>
</dbReference>
<comment type="catalytic activity">
    <reaction evidence="10 11">
        <text>RNA(n) + a ribonucleoside 5'-triphosphate = RNA(n+1) + diphosphate</text>
        <dbReference type="Rhea" id="RHEA:21248"/>
        <dbReference type="Rhea" id="RHEA-COMP:14527"/>
        <dbReference type="Rhea" id="RHEA-COMP:17342"/>
        <dbReference type="ChEBI" id="CHEBI:33019"/>
        <dbReference type="ChEBI" id="CHEBI:61557"/>
        <dbReference type="ChEBI" id="CHEBI:140395"/>
        <dbReference type="EC" id="2.7.7.6"/>
    </reaction>
</comment>
<accession>A0A1F6DI13</accession>